<dbReference type="InterPro" id="IPR036116">
    <property type="entry name" value="FN3_sf"/>
</dbReference>
<feature type="region of interest" description="Disordered" evidence="2">
    <location>
        <begin position="594"/>
        <end position="613"/>
    </location>
</feature>
<evidence type="ECO:0000256" key="1">
    <source>
        <dbReference type="ARBA" id="ARBA00023157"/>
    </source>
</evidence>
<evidence type="ECO:0000259" key="3">
    <source>
        <dbReference type="PROSITE" id="PS50853"/>
    </source>
</evidence>
<reference evidence="4 5" key="1">
    <citation type="submission" date="2022-05" db="EMBL/GenBank/DDBJ databases">
        <authorList>
            <consortium name="Genoscope - CEA"/>
            <person name="William W."/>
        </authorList>
    </citation>
    <scope>NUCLEOTIDE SEQUENCE [LARGE SCALE GENOMIC DNA]</scope>
</reference>
<keyword evidence="1" id="KW-1015">Disulfide bond</keyword>
<gene>
    <name evidence="4" type="ORF">PLOB_00015097</name>
</gene>
<feature type="non-terminal residue" evidence="4">
    <location>
        <position position="710"/>
    </location>
</feature>
<dbReference type="InterPro" id="IPR003961">
    <property type="entry name" value="FN3_dom"/>
</dbReference>
<sequence>MLWITVELKFPNKVWAEFLSEEQREVRRIEKKLNQFFEDDSNYASCFVFSFRAGSVITNVNMSFYSLGVDQAIKIHETLTGNASVIFEEEANITSYWSSDVPLYSPSNVTATPCNSLTPCLLVSWDSLPDSTLYDISGVFQYYKVRYRTVTAPFVELIVPNNDTKQDKQDVQLTNLLAYTEYTIQVFMVTLFAHGLPSDVVVVSTRAGVPGASPMNLAAVDANSSCIEITWSPIPDSLINAPSLLGYEISWKKYNDSSFNSTMTNQTRAWLTGLQPFTDYNVLVKAVNIVGSGPGSTVLTRKTTEEALKDAPQNVSGYNKSSTSIHVIWLPISNQPNVLYYKLDVIHLGSIPSAAPTELMVTRINSSSNIRLNWTSIPSEYINAPALLGYIVEYQEVGPLALQTNKTSDTWLELTLPKNDTQYLFTVSGYNERGKGPNISLAYWQLSVDTPTIWSDSVLPTRGIASSVNISPSRSSSVASSVTSCTNNNDTTTTSNTAANNTTSNTAATITTTINTTTSVTVNTTATTGNTVATPTSNTAATVTINPTISNTSNTTASYTVATAIGNTAATSTNSNITPSVTINNSIRSNDADVSGLNQSIKSSKSPAGSPRKVHVSNYTSPYSLLVTWQEIHPAAQNGVILGYRVLYTLVLVSRQTEITTDIEEITVQAPTKNVLLTGLSSFSLYKVEVLGFNDVGDGPLSSPVFAGVL</sequence>
<dbReference type="SUPFAM" id="SSF49265">
    <property type="entry name" value="Fibronectin type III"/>
    <property type="match status" value="3"/>
</dbReference>
<dbReference type="Proteomes" id="UP001159405">
    <property type="component" value="Unassembled WGS sequence"/>
</dbReference>
<feature type="compositionally biased region" description="Polar residues" evidence="2">
    <location>
        <begin position="596"/>
        <end position="607"/>
    </location>
</feature>
<proteinExistence type="predicted"/>
<dbReference type="SMART" id="SM00060">
    <property type="entry name" value="FN3"/>
    <property type="match status" value="4"/>
</dbReference>
<dbReference type="PANTHER" id="PTHR44170">
    <property type="entry name" value="PROTEIN SIDEKICK"/>
    <property type="match status" value="1"/>
</dbReference>
<feature type="domain" description="Fibronectin type-III" evidence="3">
    <location>
        <begin position="355"/>
        <end position="449"/>
    </location>
</feature>
<dbReference type="PANTHER" id="PTHR44170:SF54">
    <property type="entry name" value="FI24025P1"/>
    <property type="match status" value="1"/>
</dbReference>
<evidence type="ECO:0000313" key="4">
    <source>
        <dbReference type="EMBL" id="CAH3174369.1"/>
    </source>
</evidence>
<feature type="domain" description="Fibronectin type-III" evidence="3">
    <location>
        <begin position="610"/>
        <end position="710"/>
    </location>
</feature>
<dbReference type="PROSITE" id="PS50853">
    <property type="entry name" value="FN3"/>
    <property type="match status" value="4"/>
</dbReference>
<feature type="domain" description="Fibronectin type-III" evidence="3">
    <location>
        <begin position="213"/>
        <end position="307"/>
    </location>
</feature>
<organism evidence="4 5">
    <name type="scientific">Porites lobata</name>
    <dbReference type="NCBI Taxonomy" id="104759"/>
    <lineage>
        <taxon>Eukaryota</taxon>
        <taxon>Metazoa</taxon>
        <taxon>Cnidaria</taxon>
        <taxon>Anthozoa</taxon>
        <taxon>Hexacorallia</taxon>
        <taxon>Scleractinia</taxon>
        <taxon>Fungiina</taxon>
        <taxon>Poritidae</taxon>
        <taxon>Porites</taxon>
    </lineage>
</organism>
<dbReference type="CDD" id="cd00063">
    <property type="entry name" value="FN3"/>
    <property type="match status" value="4"/>
</dbReference>
<dbReference type="Gene3D" id="2.60.40.10">
    <property type="entry name" value="Immunoglobulins"/>
    <property type="match status" value="4"/>
</dbReference>
<dbReference type="EMBL" id="CALNXK010000190">
    <property type="protein sequence ID" value="CAH3174369.1"/>
    <property type="molecule type" value="Genomic_DNA"/>
</dbReference>
<feature type="region of interest" description="Disordered" evidence="2">
    <location>
        <begin position="477"/>
        <end position="499"/>
    </location>
</feature>
<keyword evidence="5" id="KW-1185">Reference proteome</keyword>
<comment type="caution">
    <text evidence="4">The sequence shown here is derived from an EMBL/GenBank/DDBJ whole genome shotgun (WGS) entry which is preliminary data.</text>
</comment>
<feature type="domain" description="Fibronectin type-III" evidence="3">
    <location>
        <begin position="105"/>
        <end position="208"/>
    </location>
</feature>
<dbReference type="InterPro" id="IPR013783">
    <property type="entry name" value="Ig-like_fold"/>
</dbReference>
<evidence type="ECO:0000256" key="2">
    <source>
        <dbReference type="SAM" id="MobiDB-lite"/>
    </source>
</evidence>
<name>A0ABN8R4U2_9CNID</name>
<protein>
    <recommendedName>
        <fullName evidence="3">Fibronectin type-III domain-containing protein</fullName>
    </recommendedName>
</protein>
<dbReference type="Pfam" id="PF00041">
    <property type="entry name" value="fn3"/>
    <property type="match status" value="4"/>
</dbReference>
<evidence type="ECO:0000313" key="5">
    <source>
        <dbReference type="Proteomes" id="UP001159405"/>
    </source>
</evidence>
<accession>A0ABN8R4U2</accession>